<keyword evidence="3" id="KW-1185">Reference proteome</keyword>
<dbReference type="EMBL" id="VUOB01000023">
    <property type="protein sequence ID" value="KAA2261934.1"/>
    <property type="molecule type" value="Genomic_DNA"/>
</dbReference>
<evidence type="ECO:0000259" key="1">
    <source>
        <dbReference type="PROSITE" id="PS50943"/>
    </source>
</evidence>
<evidence type="ECO:0000313" key="2">
    <source>
        <dbReference type="EMBL" id="KAA2261934.1"/>
    </source>
</evidence>
<organism evidence="2 3">
    <name type="scientific">Solihabitans fulvus</name>
    <dbReference type="NCBI Taxonomy" id="1892852"/>
    <lineage>
        <taxon>Bacteria</taxon>
        <taxon>Bacillati</taxon>
        <taxon>Actinomycetota</taxon>
        <taxon>Actinomycetes</taxon>
        <taxon>Pseudonocardiales</taxon>
        <taxon>Pseudonocardiaceae</taxon>
        <taxon>Solihabitans</taxon>
    </lineage>
</organism>
<dbReference type="Proteomes" id="UP000323454">
    <property type="component" value="Unassembled WGS sequence"/>
</dbReference>
<dbReference type="AlphaFoldDB" id="A0A5B2XFN7"/>
<dbReference type="InterPro" id="IPR001387">
    <property type="entry name" value="Cro/C1-type_HTH"/>
</dbReference>
<dbReference type="Pfam" id="PF19054">
    <property type="entry name" value="DUF5753"/>
    <property type="match status" value="1"/>
</dbReference>
<dbReference type="PROSITE" id="PS50943">
    <property type="entry name" value="HTH_CROC1"/>
    <property type="match status" value="1"/>
</dbReference>
<dbReference type="Pfam" id="PF13560">
    <property type="entry name" value="HTH_31"/>
    <property type="match status" value="1"/>
</dbReference>
<sequence length="294" mass="32945">MIGATDTQEGGPTMPRRDTSALKWLLGATLRNHRKGARKSLRDSADLLGVSDSKISNMESGRYGQPADEVAKLFAFYGAESDRVERIIELIEAEDEGTWWSPWSRILPEWLRLYSGLEGMANSVFVYEPLVVHALLQTEDYANAVAASARRLRPADADQVVQFRMERQRRIFEEPDSLRLHAVLEESVLHRPVGDPRAMRGQLLNLLKVAELPNVDLQVIRTDVGVHVGHNGQFTLLGFADFDDAVYVELQEDAVHLHDPAQARAYRMSSMSLRDAALGQRETASLITSLIKEL</sequence>
<dbReference type="OrthoDB" id="4285266at2"/>
<name>A0A5B2XFN7_9PSEU</name>
<reference evidence="2 3" key="1">
    <citation type="submission" date="2019-09" db="EMBL/GenBank/DDBJ databases">
        <title>Goodfellowia gen. nov., a new genus of the Pseudonocardineae related to Actinoalloteichus, containing Goodfellowia coeruleoviolacea gen. nov., comb. nov. gen. nov., comb. nov.</title>
        <authorList>
            <person name="Labeda D."/>
        </authorList>
    </citation>
    <scope>NUCLEOTIDE SEQUENCE [LARGE SCALE GENOMIC DNA]</scope>
    <source>
        <strain evidence="2 3">AN110305</strain>
    </source>
</reference>
<dbReference type="InterPro" id="IPR010982">
    <property type="entry name" value="Lambda_DNA-bd_dom_sf"/>
</dbReference>
<comment type="caution">
    <text evidence="2">The sequence shown here is derived from an EMBL/GenBank/DDBJ whole genome shotgun (WGS) entry which is preliminary data.</text>
</comment>
<protein>
    <submittedName>
        <fullName evidence="2">Helix-turn-helix domain-containing protein</fullName>
    </submittedName>
</protein>
<dbReference type="CDD" id="cd00093">
    <property type="entry name" value="HTH_XRE"/>
    <property type="match status" value="1"/>
</dbReference>
<dbReference type="RefSeq" id="WP_149850096.1">
    <property type="nucleotide sequence ID" value="NZ_VUOB01000023.1"/>
</dbReference>
<reference evidence="2 3" key="2">
    <citation type="submission" date="2019-09" db="EMBL/GenBank/DDBJ databases">
        <authorList>
            <person name="Jin C."/>
        </authorList>
    </citation>
    <scope>NUCLEOTIDE SEQUENCE [LARGE SCALE GENOMIC DNA]</scope>
    <source>
        <strain evidence="2 3">AN110305</strain>
    </source>
</reference>
<feature type="domain" description="HTH cro/C1-type" evidence="1">
    <location>
        <begin position="30"/>
        <end position="84"/>
    </location>
</feature>
<dbReference type="Gene3D" id="1.10.260.40">
    <property type="entry name" value="lambda repressor-like DNA-binding domains"/>
    <property type="match status" value="1"/>
</dbReference>
<evidence type="ECO:0000313" key="3">
    <source>
        <dbReference type="Proteomes" id="UP000323454"/>
    </source>
</evidence>
<proteinExistence type="predicted"/>
<dbReference type="GO" id="GO:0003677">
    <property type="term" value="F:DNA binding"/>
    <property type="evidence" value="ECO:0007669"/>
    <property type="project" value="InterPro"/>
</dbReference>
<gene>
    <name evidence="2" type="ORF">F0L68_14605</name>
</gene>
<dbReference type="SUPFAM" id="SSF47413">
    <property type="entry name" value="lambda repressor-like DNA-binding domains"/>
    <property type="match status" value="1"/>
</dbReference>
<accession>A0A5B2XFN7</accession>
<dbReference type="InterPro" id="IPR043917">
    <property type="entry name" value="DUF5753"/>
</dbReference>